<comment type="caution">
    <text evidence="1">The sequence shown here is derived from an EMBL/GenBank/DDBJ whole genome shotgun (WGS) entry which is preliminary data.</text>
</comment>
<gene>
    <name evidence="1" type="ORF">GCM10010449_50110</name>
</gene>
<dbReference type="SUPFAM" id="SSF52540">
    <property type="entry name" value="P-loop containing nucleoside triphosphate hydrolases"/>
    <property type="match status" value="1"/>
</dbReference>
<proteinExistence type="predicted"/>
<keyword evidence="2" id="KW-1185">Reference proteome</keyword>
<reference evidence="2" key="1">
    <citation type="journal article" date="2019" name="Int. J. Syst. Evol. Microbiol.">
        <title>The Global Catalogue of Microorganisms (GCM) 10K type strain sequencing project: providing services to taxonomists for standard genome sequencing and annotation.</title>
        <authorList>
            <consortium name="The Broad Institute Genomics Platform"/>
            <consortium name="The Broad Institute Genome Sequencing Center for Infectious Disease"/>
            <person name="Wu L."/>
            <person name="Ma J."/>
        </authorList>
    </citation>
    <scope>NUCLEOTIDE SEQUENCE [LARGE SCALE GENOMIC DNA]</scope>
    <source>
        <strain evidence="2">JCM 9092</strain>
    </source>
</reference>
<name>A0ABP6MQY3_9ACTN</name>
<evidence type="ECO:0008006" key="3">
    <source>
        <dbReference type="Google" id="ProtNLM"/>
    </source>
</evidence>
<accession>A0ABP6MQY3</accession>
<dbReference type="Proteomes" id="UP001501637">
    <property type="component" value="Unassembled WGS sequence"/>
</dbReference>
<evidence type="ECO:0000313" key="1">
    <source>
        <dbReference type="EMBL" id="GAA3122226.1"/>
    </source>
</evidence>
<dbReference type="EMBL" id="BAAAUG010000091">
    <property type="protein sequence ID" value="GAA3122226.1"/>
    <property type="molecule type" value="Genomic_DNA"/>
</dbReference>
<protein>
    <recommendedName>
        <fullName evidence="3">ATP-binding protein</fullName>
    </recommendedName>
</protein>
<evidence type="ECO:0000313" key="2">
    <source>
        <dbReference type="Proteomes" id="UP001501637"/>
    </source>
</evidence>
<organism evidence="1 2">
    <name type="scientific">Streptomyces rectiviolaceus</name>
    <dbReference type="NCBI Taxonomy" id="332591"/>
    <lineage>
        <taxon>Bacteria</taxon>
        <taxon>Bacillati</taxon>
        <taxon>Actinomycetota</taxon>
        <taxon>Actinomycetes</taxon>
        <taxon>Kitasatosporales</taxon>
        <taxon>Streptomycetaceae</taxon>
        <taxon>Streptomyces</taxon>
    </lineage>
</organism>
<sequence length="1312" mass="140837">MVCAGLGEPEGRGVLYETAKVALEQLTDDLVLERVALRVLRERYPSLRPTSATGDTGLDGYGRPLFKDEIDVALWVSLQSTWSAKLTIELEKHKKHERTAPAVFVMNRSTTEIKKGQERERANTEFGVDLEIVDLAELVTELESDSLRWVAEAELGVRPRQPRALSTAEMYLERLSGTVPGMTAELHGTIEIQDRLRTELGAEGPTTRIVVVEGPGGSGKTRLAIETARSVATTLVVPSGAPLTTEAFNEVGLDGPLILMVDDAHRSESLSAVAAMLADPRFDRVCLLFTLRPGERERTLYAAGAEQRAGAPVVLGRLEKPEIDGIITDYGIQHEEFRNSVINLAGGNPLLAHAACQVALTSGTFGWGDASELLRNLVANRLVAMEDPGLHRAVAVALALLTRAGDLAGHHGGRDVAVLHGAVSGLPSEPDRLDWLLDNLVDAGLVDAPPYTFRPDLAAVVLVADALTPGGPVRLDTHTALQQLACQAGISSRNTPQENAEALGSATQRLGPQIAVLADAARSSGNQAAAAAIAQFVLGLLPEDASLGHWTIVVHLASRAASAGQTLLVQLAARLARQWPVSASDHLWSNEDAFAHYRFELDKLCEEFARLARRTDPLTNPAAVAAVLDIAWLVDAAQPAYRDGQPGALLRTFETWGAPSCSHTGGCEALTTSRGALLDAISWWARDRAAEPPLGLDPEDAAKRGPQSFVRVLLAALQPFLNVTAERVRYGTPEQANTFNIRITVLPDVAETRDQLNQALELLAPLLMEQVLREPEHRSLLNALVALPRQLRQAAALGLLGSTQQPLPEYAEQTLTAAASRFASKIAEHWTGLPLSVRRRAAEAALGMGRWRTDLTTAAEAGEPVAAAALADQELANLLVIQPPHTFSGAWQEDIAAQKPAAVALAGALTTEQGVDLLEATEPDVFGTAHAVLPAFATAVGENATDAASVLAPLARGPLAAEAALLAGLARRHPEQVWQWVSERTSDTRIAGLALAMVDDHPDHEEPLLHTLMEAATGTGNAESAATCEQIAHHLWHCTRSADDRLECLAQLGTEGPEQAVPAVLRAIGMVLLPGPQVGAAAVAECTAVLDRMLTPEHLSRIHSDYLAADAAMQIARRVPERFAEVLVGHIRRGHPLPTILAEYIERLDAEVRDEITTAFVHHWSIAPITAPDEAAESLMRGAFTQIGRDTNAWSRTLSEWTSGAPSTRRRAAEAIRSAWSTATWEEIVPTLFTAGLDAEIREQLLHGLTSVDGAFINPDSVISPRREAAQKLQTHPSPVVRNFAATAVAYLDSFASTFRDLQSRARNGYPQ</sequence>
<dbReference type="InterPro" id="IPR027417">
    <property type="entry name" value="P-loop_NTPase"/>
</dbReference>